<dbReference type="InterPro" id="IPR021632">
    <property type="entry name" value="DUF3239"/>
</dbReference>
<feature type="transmembrane region" description="Helical" evidence="1">
    <location>
        <begin position="41"/>
        <end position="63"/>
    </location>
</feature>
<protein>
    <recommendedName>
        <fullName evidence="4">DUF3239 domain-containing protein</fullName>
    </recommendedName>
</protein>
<dbReference type="RefSeq" id="WP_005462258.1">
    <property type="nucleotide sequence ID" value="NZ_CM001484.1"/>
</dbReference>
<dbReference type="Proteomes" id="UP000005087">
    <property type="component" value="Chromosome"/>
</dbReference>
<reference evidence="2 3" key="1">
    <citation type="submission" date="2011-09" db="EMBL/GenBank/DDBJ databases">
        <authorList>
            <consortium name="US DOE Joint Genome Institute (JGI-PGF)"/>
            <person name="Lucas S."/>
            <person name="Han J."/>
            <person name="Lapidus A."/>
            <person name="Cheng J.-F."/>
            <person name="Goodwin L."/>
            <person name="Pitluck S."/>
            <person name="Peters L."/>
            <person name="Land M.L."/>
            <person name="Hauser L."/>
            <person name="Brambilla E."/>
            <person name="Klenk H.-P."/>
            <person name="Woyke T.J."/>
        </authorList>
    </citation>
    <scope>NUCLEOTIDE SEQUENCE [LARGE SCALE GENOMIC DNA]</scope>
    <source>
        <strain evidence="2 3">K62</strain>
    </source>
</reference>
<sequence>MPRMIEQTEHGWPTGDPRRFFDAPIDPEHLRASSPNVYRRAWWLAIGVVVGGGLVALGIWAIATGMDSSETSWPSMVAGVVAVLAGLGLFLRGLLVGNAAKPYRGGQLVPGMVVEHADADVQLLVLADTSRDPAAPPAFAYRLVSFTAREGTRFVPGQPVPCVAHGFVAPPWSRRWWSFDASPVEWASPNAEVVDAAGKAIPREEWDLLLAGARRVADIRRRISRIGRVADEDLTESLRHPPTRLGVPVEWQPDGRARFVGSVGHTTSTT</sequence>
<evidence type="ECO:0000313" key="3">
    <source>
        <dbReference type="Proteomes" id="UP000005087"/>
    </source>
</evidence>
<organism evidence="2 3">
    <name type="scientific">Saccharomonospora glauca K62</name>
    <dbReference type="NCBI Taxonomy" id="928724"/>
    <lineage>
        <taxon>Bacteria</taxon>
        <taxon>Bacillati</taxon>
        <taxon>Actinomycetota</taxon>
        <taxon>Actinomycetes</taxon>
        <taxon>Pseudonocardiales</taxon>
        <taxon>Pseudonocardiaceae</taxon>
        <taxon>Saccharomonospora</taxon>
    </lineage>
</organism>
<evidence type="ECO:0000313" key="2">
    <source>
        <dbReference type="EMBL" id="EIE97970.1"/>
    </source>
</evidence>
<keyword evidence="1" id="KW-0472">Membrane</keyword>
<dbReference type="Gene3D" id="2.40.410.10">
    <property type="entry name" value="putative membrane protein from Corynebacterium diphtheriae superfamily"/>
    <property type="match status" value="1"/>
</dbReference>
<dbReference type="Pfam" id="PF11580">
    <property type="entry name" value="DUF3239"/>
    <property type="match status" value="1"/>
</dbReference>
<evidence type="ECO:0008006" key="4">
    <source>
        <dbReference type="Google" id="ProtNLM"/>
    </source>
</evidence>
<keyword evidence="1" id="KW-1133">Transmembrane helix</keyword>
<reference evidence="3" key="2">
    <citation type="submission" date="2012-01" db="EMBL/GenBank/DDBJ databases">
        <title>Noncontiguous Finished sequence of chromosome of Saccharomonospora glauca K62.</title>
        <authorList>
            <consortium name="US DOE Joint Genome Institute"/>
            <person name="Lucas S."/>
            <person name="Han J."/>
            <person name="Lapidus A."/>
            <person name="Cheng J.-F."/>
            <person name="Goodwin L."/>
            <person name="Pitluck S."/>
            <person name="Peters L."/>
            <person name="Mikhailova N."/>
            <person name="Held B."/>
            <person name="Detter J.C."/>
            <person name="Han C."/>
            <person name="Tapia R."/>
            <person name="Land M."/>
            <person name="Hauser L."/>
            <person name="Kyrpides N."/>
            <person name="Ivanova N."/>
            <person name="Pagani I."/>
            <person name="Brambilla E.-M."/>
            <person name="Klenk H.-P."/>
            <person name="Woyke T."/>
        </authorList>
    </citation>
    <scope>NUCLEOTIDE SEQUENCE [LARGE SCALE GENOMIC DNA]</scope>
    <source>
        <strain evidence="3">K62</strain>
    </source>
</reference>
<keyword evidence="3" id="KW-1185">Reference proteome</keyword>
<gene>
    <name evidence="2" type="ORF">SacglDRAFT_01035</name>
</gene>
<dbReference type="AlphaFoldDB" id="I1CZ46"/>
<name>I1CZ46_9PSEU</name>
<evidence type="ECO:0000256" key="1">
    <source>
        <dbReference type="SAM" id="Phobius"/>
    </source>
</evidence>
<feature type="transmembrane region" description="Helical" evidence="1">
    <location>
        <begin position="75"/>
        <end position="95"/>
    </location>
</feature>
<dbReference type="HOGENOM" id="CLU_1004331_0_0_11"/>
<dbReference type="OrthoDB" id="4548219at2"/>
<proteinExistence type="predicted"/>
<dbReference type="InterPro" id="IPR023124">
    <property type="entry name" value="DUF3239_dom_sf"/>
</dbReference>
<keyword evidence="1" id="KW-0812">Transmembrane</keyword>
<dbReference type="EMBL" id="CM001484">
    <property type="protein sequence ID" value="EIE97970.1"/>
    <property type="molecule type" value="Genomic_DNA"/>
</dbReference>
<dbReference type="eggNOG" id="ENOG502ZZZJ">
    <property type="taxonomic scope" value="Bacteria"/>
</dbReference>
<accession>I1CZ46</accession>